<comment type="caution">
    <text evidence="13">The sequence shown here is derived from an EMBL/GenBank/DDBJ whole genome shotgun (WGS) entry which is preliminary data.</text>
</comment>
<dbReference type="InterPro" id="IPR017441">
    <property type="entry name" value="Protein_kinase_ATP_BS"/>
</dbReference>
<keyword evidence="14" id="KW-1185">Reference proteome</keyword>
<dbReference type="PROSITE" id="PS50011">
    <property type="entry name" value="PROTEIN_KINASE_DOM"/>
    <property type="match status" value="1"/>
</dbReference>
<dbReference type="Gene3D" id="3.30.200.20">
    <property type="entry name" value="Phosphorylase Kinase, domain 1"/>
    <property type="match status" value="1"/>
</dbReference>
<dbReference type="SUPFAM" id="SSF56112">
    <property type="entry name" value="Protein kinase-like (PK-like)"/>
    <property type="match status" value="1"/>
</dbReference>
<keyword evidence="4 9" id="KW-0547">Nucleotide-binding</keyword>
<evidence type="ECO:0000256" key="2">
    <source>
        <dbReference type="ARBA" id="ARBA00022527"/>
    </source>
</evidence>
<evidence type="ECO:0000256" key="3">
    <source>
        <dbReference type="ARBA" id="ARBA00022679"/>
    </source>
</evidence>
<keyword evidence="6 9" id="KW-0067">ATP-binding</keyword>
<feature type="domain" description="Protein kinase" evidence="11">
    <location>
        <begin position="61"/>
        <end position="315"/>
    </location>
</feature>
<dbReference type="SMART" id="SM00133">
    <property type="entry name" value="S_TK_X"/>
    <property type="match status" value="1"/>
</dbReference>
<name>A0ABR2WIA5_9FUNG</name>
<evidence type="ECO:0000259" key="12">
    <source>
        <dbReference type="PROSITE" id="PS51285"/>
    </source>
</evidence>
<evidence type="ECO:0000313" key="14">
    <source>
        <dbReference type="Proteomes" id="UP001479436"/>
    </source>
</evidence>
<dbReference type="PANTHER" id="PTHR24353">
    <property type="entry name" value="CYCLIC NUCLEOTIDE-DEPENDENT PROTEIN KINASE"/>
    <property type="match status" value="1"/>
</dbReference>
<feature type="binding site" evidence="9">
    <location>
        <position position="90"/>
    </location>
    <ligand>
        <name>ATP</name>
        <dbReference type="ChEBI" id="CHEBI:30616"/>
    </ligand>
</feature>
<sequence>MTQGSVQNTVSPQTLDASETSSTVPLCFLNEFAQQQLTNTLPPLSLPPPKPKENPFQLSSFVILRTIGTGSFGRVHLVQLKATGQFYALKVLKKSEIVRLKQVEHVNSERAILEVCHNTFLVNTIGNFQDTTNLYLIMEYVSGGELFSYLRKFQRFPGYVAKFYAAEVVLAFEYLHTKSIIYRDLKPENVLLNNQGHIKITDFGFAKYVSDVTWTLCGTPDYLAPEIIQSKGYGRAVDWYSLGILIFEMIAGYPPFYDDDHFKLYEKIIAGKIRWPPHIEPEARDLIKKLTTADLSQRYGNLKGGVQDIKNHIWFADIDWDRLQRLEVQPPIVPIVNSDWDTSNYDIYQETNEVIDMNAEDPFRERFPDF</sequence>
<evidence type="ECO:0000256" key="7">
    <source>
        <dbReference type="ARBA" id="ARBA00047292"/>
    </source>
</evidence>
<evidence type="ECO:0000256" key="4">
    <source>
        <dbReference type="ARBA" id="ARBA00022741"/>
    </source>
</evidence>
<evidence type="ECO:0000259" key="11">
    <source>
        <dbReference type="PROSITE" id="PS50011"/>
    </source>
</evidence>
<feature type="domain" description="AGC-kinase C-terminal" evidence="12">
    <location>
        <begin position="316"/>
        <end position="370"/>
    </location>
</feature>
<keyword evidence="5 13" id="KW-0418">Kinase</keyword>
<comment type="similarity">
    <text evidence="10">Belongs to the protein kinase superfamily.</text>
</comment>
<dbReference type="GO" id="GO:0004691">
    <property type="term" value="F:cAMP-dependent protein kinase activity"/>
    <property type="evidence" value="ECO:0007669"/>
    <property type="project" value="UniProtKB-EC"/>
</dbReference>
<dbReference type="Gene3D" id="1.10.510.10">
    <property type="entry name" value="Transferase(Phosphotransferase) domain 1"/>
    <property type="match status" value="1"/>
</dbReference>
<dbReference type="PROSITE" id="PS51285">
    <property type="entry name" value="AGC_KINASE_CTER"/>
    <property type="match status" value="1"/>
</dbReference>
<dbReference type="InterPro" id="IPR000961">
    <property type="entry name" value="AGC-kinase_C"/>
</dbReference>
<dbReference type="EC" id="2.7.11.11" evidence="1"/>
<evidence type="ECO:0000256" key="9">
    <source>
        <dbReference type="PROSITE-ProRule" id="PRU10141"/>
    </source>
</evidence>
<dbReference type="EMBL" id="JASJQH010001484">
    <property type="protein sequence ID" value="KAK9761240.1"/>
    <property type="molecule type" value="Genomic_DNA"/>
</dbReference>
<evidence type="ECO:0000256" key="5">
    <source>
        <dbReference type="ARBA" id="ARBA00022777"/>
    </source>
</evidence>
<keyword evidence="3 13" id="KW-0808">Transferase</keyword>
<comment type="catalytic activity">
    <reaction evidence="7">
        <text>L-threonyl-[protein] + ATP = O-phospho-L-threonyl-[protein] + ADP + H(+)</text>
        <dbReference type="Rhea" id="RHEA:46608"/>
        <dbReference type="Rhea" id="RHEA-COMP:11060"/>
        <dbReference type="Rhea" id="RHEA-COMP:11605"/>
        <dbReference type="ChEBI" id="CHEBI:15378"/>
        <dbReference type="ChEBI" id="CHEBI:30013"/>
        <dbReference type="ChEBI" id="CHEBI:30616"/>
        <dbReference type="ChEBI" id="CHEBI:61977"/>
        <dbReference type="ChEBI" id="CHEBI:456216"/>
        <dbReference type="EC" id="2.7.11.11"/>
    </reaction>
</comment>
<gene>
    <name evidence="13" type="primary">TPK2_4</name>
    <name evidence="13" type="ORF">K7432_014003</name>
</gene>
<dbReference type="SMART" id="SM00220">
    <property type="entry name" value="S_TKc"/>
    <property type="match status" value="1"/>
</dbReference>
<organism evidence="13 14">
    <name type="scientific">Basidiobolus ranarum</name>
    <dbReference type="NCBI Taxonomy" id="34480"/>
    <lineage>
        <taxon>Eukaryota</taxon>
        <taxon>Fungi</taxon>
        <taxon>Fungi incertae sedis</taxon>
        <taxon>Zoopagomycota</taxon>
        <taxon>Entomophthoromycotina</taxon>
        <taxon>Basidiobolomycetes</taxon>
        <taxon>Basidiobolales</taxon>
        <taxon>Basidiobolaceae</taxon>
        <taxon>Basidiobolus</taxon>
    </lineage>
</organism>
<evidence type="ECO:0000256" key="8">
    <source>
        <dbReference type="ARBA" id="ARBA00047454"/>
    </source>
</evidence>
<dbReference type="Proteomes" id="UP001479436">
    <property type="component" value="Unassembled WGS sequence"/>
</dbReference>
<dbReference type="InterPro" id="IPR011009">
    <property type="entry name" value="Kinase-like_dom_sf"/>
</dbReference>
<evidence type="ECO:0000256" key="1">
    <source>
        <dbReference type="ARBA" id="ARBA00012444"/>
    </source>
</evidence>
<evidence type="ECO:0000313" key="13">
    <source>
        <dbReference type="EMBL" id="KAK9761240.1"/>
    </source>
</evidence>
<dbReference type="CDD" id="cd05580">
    <property type="entry name" value="STKc_PKA_like"/>
    <property type="match status" value="1"/>
</dbReference>
<dbReference type="PROSITE" id="PS00108">
    <property type="entry name" value="PROTEIN_KINASE_ST"/>
    <property type="match status" value="1"/>
</dbReference>
<dbReference type="InterPro" id="IPR000719">
    <property type="entry name" value="Prot_kinase_dom"/>
</dbReference>
<dbReference type="InterPro" id="IPR008271">
    <property type="entry name" value="Ser/Thr_kinase_AS"/>
</dbReference>
<dbReference type="PROSITE" id="PS00107">
    <property type="entry name" value="PROTEIN_KINASE_ATP"/>
    <property type="match status" value="1"/>
</dbReference>
<evidence type="ECO:0000256" key="10">
    <source>
        <dbReference type="RuleBase" id="RU000304"/>
    </source>
</evidence>
<comment type="catalytic activity">
    <reaction evidence="8">
        <text>L-seryl-[protein] + ATP = O-phospho-L-seryl-[protein] + ADP + H(+)</text>
        <dbReference type="Rhea" id="RHEA:17989"/>
        <dbReference type="Rhea" id="RHEA-COMP:9863"/>
        <dbReference type="Rhea" id="RHEA-COMP:11604"/>
        <dbReference type="ChEBI" id="CHEBI:15378"/>
        <dbReference type="ChEBI" id="CHEBI:29999"/>
        <dbReference type="ChEBI" id="CHEBI:30616"/>
        <dbReference type="ChEBI" id="CHEBI:83421"/>
        <dbReference type="ChEBI" id="CHEBI:456216"/>
        <dbReference type="EC" id="2.7.11.11"/>
    </reaction>
</comment>
<reference evidence="13 14" key="1">
    <citation type="submission" date="2023-04" db="EMBL/GenBank/DDBJ databases">
        <title>Genome of Basidiobolus ranarum AG-B5.</title>
        <authorList>
            <person name="Stajich J.E."/>
            <person name="Carter-House D."/>
            <person name="Gryganskyi A."/>
        </authorList>
    </citation>
    <scope>NUCLEOTIDE SEQUENCE [LARGE SCALE GENOMIC DNA]</scope>
    <source>
        <strain evidence="13 14">AG-B5</strain>
    </source>
</reference>
<protein>
    <recommendedName>
        <fullName evidence="1">cAMP-dependent protein kinase</fullName>
        <ecNumber evidence="1">2.7.11.11</ecNumber>
    </recommendedName>
</protein>
<dbReference type="PANTHER" id="PTHR24353:SF153">
    <property type="entry name" value="CAMP-DEPENDENT PROTEIN KINASE CATALYTIC SUBUNIT 1"/>
    <property type="match status" value="1"/>
</dbReference>
<accession>A0ABR2WIA5</accession>
<proteinExistence type="inferred from homology"/>
<evidence type="ECO:0000256" key="6">
    <source>
        <dbReference type="ARBA" id="ARBA00022840"/>
    </source>
</evidence>
<dbReference type="Pfam" id="PF00069">
    <property type="entry name" value="Pkinase"/>
    <property type="match status" value="1"/>
</dbReference>
<keyword evidence="2 10" id="KW-0723">Serine/threonine-protein kinase</keyword>